<dbReference type="Proteomes" id="UP000216151">
    <property type="component" value="Unassembled WGS sequence"/>
</dbReference>
<dbReference type="InterPro" id="IPR013249">
    <property type="entry name" value="RNA_pol_sigma70_r4_t2"/>
</dbReference>
<evidence type="ECO:0000256" key="4">
    <source>
        <dbReference type="ARBA" id="ARBA00023163"/>
    </source>
</evidence>
<keyword evidence="4" id="KW-0804">Transcription</keyword>
<feature type="domain" description="RNA polymerase sigma factor 70 region 4 type 2" evidence="5">
    <location>
        <begin position="114"/>
        <end position="159"/>
    </location>
</feature>
<dbReference type="NCBIfam" id="TIGR02937">
    <property type="entry name" value="sigma70-ECF"/>
    <property type="match status" value="1"/>
</dbReference>
<dbReference type="InterPro" id="IPR013325">
    <property type="entry name" value="RNA_pol_sigma_r2"/>
</dbReference>
<evidence type="ECO:0000256" key="3">
    <source>
        <dbReference type="ARBA" id="ARBA00023082"/>
    </source>
</evidence>
<dbReference type="RefSeq" id="WP_095350559.1">
    <property type="nucleotide sequence ID" value="NZ_NCXK01000057.1"/>
</dbReference>
<dbReference type="GO" id="GO:0016987">
    <property type="term" value="F:sigma factor activity"/>
    <property type="evidence" value="ECO:0007669"/>
    <property type="project" value="UniProtKB-KW"/>
</dbReference>
<evidence type="ECO:0000313" key="6">
    <source>
        <dbReference type="EMBL" id="PAK75231.1"/>
    </source>
</evidence>
<dbReference type="GO" id="GO:0006352">
    <property type="term" value="P:DNA-templated transcription initiation"/>
    <property type="evidence" value="ECO:0007669"/>
    <property type="project" value="InterPro"/>
</dbReference>
<evidence type="ECO:0000259" key="5">
    <source>
        <dbReference type="Pfam" id="PF08281"/>
    </source>
</evidence>
<proteinExistence type="inferred from homology"/>
<keyword evidence="2" id="KW-0805">Transcription regulation</keyword>
<protein>
    <recommendedName>
        <fullName evidence="5">RNA polymerase sigma factor 70 region 4 type 2 domain-containing protein</fullName>
    </recommendedName>
</protein>
<dbReference type="InterPro" id="IPR013324">
    <property type="entry name" value="RNA_pol_sigma_r3/r4-like"/>
</dbReference>
<dbReference type="SUPFAM" id="SSF88946">
    <property type="entry name" value="Sigma2 domain of RNA polymerase sigma factors"/>
    <property type="match status" value="1"/>
</dbReference>
<dbReference type="SUPFAM" id="SSF88659">
    <property type="entry name" value="Sigma3 and sigma4 domains of RNA polymerase sigma factors"/>
    <property type="match status" value="1"/>
</dbReference>
<dbReference type="PANTHER" id="PTHR43133">
    <property type="entry name" value="RNA POLYMERASE ECF-TYPE SIGMA FACTO"/>
    <property type="match status" value="1"/>
</dbReference>
<dbReference type="GO" id="GO:0003677">
    <property type="term" value="F:DNA binding"/>
    <property type="evidence" value="ECO:0007669"/>
    <property type="project" value="InterPro"/>
</dbReference>
<dbReference type="OrthoDB" id="9794372at2"/>
<dbReference type="Pfam" id="PF08281">
    <property type="entry name" value="Sigma70_r4_2"/>
    <property type="match status" value="1"/>
</dbReference>
<name>A0A269XQZ6_9PROT</name>
<evidence type="ECO:0000256" key="1">
    <source>
        <dbReference type="ARBA" id="ARBA00010641"/>
    </source>
</evidence>
<dbReference type="AlphaFoldDB" id="A0A269XQZ6"/>
<sequence length="188" mass="21599">MLGDQHYSYWFAKHILPNEHVVRTWLGRFPQIEVDDIIQEAYVIMAEAELDNISNPIAYFYTVCRNLILKHYKKTRIVEIVALADVQNDLLADHMPSLEAVADARAELRFLNSVIQRLPERCRNVFIDRKINGFTQKDCAKNRGISENSVEKQLARALLSISKFYAQRDKSQAIPIRGGVGNDKKSHS</sequence>
<dbReference type="Gene3D" id="1.10.10.10">
    <property type="entry name" value="Winged helix-like DNA-binding domain superfamily/Winged helix DNA-binding domain"/>
    <property type="match status" value="1"/>
</dbReference>
<accession>A0A269XQZ6</accession>
<dbReference type="InterPro" id="IPR014284">
    <property type="entry name" value="RNA_pol_sigma-70_dom"/>
</dbReference>
<gene>
    <name evidence="6" type="ORF">B8X00_13560</name>
</gene>
<dbReference type="EMBL" id="NCXK01000057">
    <property type="protein sequence ID" value="PAK75231.1"/>
    <property type="molecule type" value="Genomic_DNA"/>
</dbReference>
<keyword evidence="7" id="KW-1185">Reference proteome</keyword>
<comment type="caution">
    <text evidence="6">The sequence shown here is derived from an EMBL/GenBank/DDBJ whole genome shotgun (WGS) entry which is preliminary data.</text>
</comment>
<keyword evidence="3" id="KW-0731">Sigma factor</keyword>
<dbReference type="InterPro" id="IPR039425">
    <property type="entry name" value="RNA_pol_sigma-70-like"/>
</dbReference>
<reference evidence="6 7" key="1">
    <citation type="submission" date="2017-04" db="EMBL/GenBank/DDBJ databases">
        <title>Kefir bacterial isolates.</title>
        <authorList>
            <person name="Kim Y."/>
            <person name="Blasche S."/>
            <person name="Patil K.R."/>
        </authorList>
    </citation>
    <scope>NUCLEOTIDE SEQUENCE [LARGE SCALE GENOMIC DNA]</scope>
    <source>
        <strain evidence="6 7">KR</strain>
    </source>
</reference>
<dbReference type="Gene3D" id="1.10.1740.10">
    <property type="match status" value="1"/>
</dbReference>
<comment type="similarity">
    <text evidence="1">Belongs to the sigma-70 factor family. ECF subfamily.</text>
</comment>
<evidence type="ECO:0000256" key="2">
    <source>
        <dbReference type="ARBA" id="ARBA00023015"/>
    </source>
</evidence>
<dbReference type="InterPro" id="IPR036388">
    <property type="entry name" value="WH-like_DNA-bd_sf"/>
</dbReference>
<dbReference type="PANTHER" id="PTHR43133:SF63">
    <property type="entry name" value="RNA POLYMERASE SIGMA FACTOR FECI-RELATED"/>
    <property type="match status" value="1"/>
</dbReference>
<organism evidence="6 7">
    <name type="scientific">Acetobacter fabarum</name>
    <dbReference type="NCBI Taxonomy" id="483199"/>
    <lineage>
        <taxon>Bacteria</taxon>
        <taxon>Pseudomonadati</taxon>
        <taxon>Pseudomonadota</taxon>
        <taxon>Alphaproteobacteria</taxon>
        <taxon>Acetobacterales</taxon>
        <taxon>Acetobacteraceae</taxon>
        <taxon>Acetobacter</taxon>
    </lineage>
</organism>
<evidence type="ECO:0000313" key="7">
    <source>
        <dbReference type="Proteomes" id="UP000216151"/>
    </source>
</evidence>